<evidence type="ECO:0000313" key="2">
    <source>
        <dbReference type="WBParaSite" id="Hba_13543"/>
    </source>
</evidence>
<dbReference type="Proteomes" id="UP000095283">
    <property type="component" value="Unplaced"/>
</dbReference>
<sequence length="81" mass="9647">MKHPLHNRDWFGFGWEKEILKKQGSKQERQKEHHDNILNIPKQTRLRMHSSIMKKNNVTNLLYNTESGEMMRGLVDSSDNN</sequence>
<organism evidence="1 2">
    <name type="scientific">Heterorhabditis bacteriophora</name>
    <name type="common">Entomopathogenic nematode worm</name>
    <dbReference type="NCBI Taxonomy" id="37862"/>
    <lineage>
        <taxon>Eukaryota</taxon>
        <taxon>Metazoa</taxon>
        <taxon>Ecdysozoa</taxon>
        <taxon>Nematoda</taxon>
        <taxon>Chromadorea</taxon>
        <taxon>Rhabditida</taxon>
        <taxon>Rhabditina</taxon>
        <taxon>Rhabditomorpha</taxon>
        <taxon>Strongyloidea</taxon>
        <taxon>Heterorhabditidae</taxon>
        <taxon>Heterorhabditis</taxon>
    </lineage>
</organism>
<accession>A0A1I7X7T0</accession>
<reference evidence="2" key="1">
    <citation type="submission" date="2016-11" db="UniProtKB">
        <authorList>
            <consortium name="WormBaseParasite"/>
        </authorList>
    </citation>
    <scope>IDENTIFICATION</scope>
</reference>
<evidence type="ECO:0000313" key="1">
    <source>
        <dbReference type="Proteomes" id="UP000095283"/>
    </source>
</evidence>
<protein>
    <submittedName>
        <fullName evidence="2">Uncharacterized protein</fullName>
    </submittedName>
</protein>
<proteinExistence type="predicted"/>
<keyword evidence="1" id="KW-1185">Reference proteome</keyword>
<name>A0A1I7X7T0_HETBA</name>
<dbReference type="AlphaFoldDB" id="A0A1I7X7T0"/>
<dbReference type="WBParaSite" id="Hba_13543">
    <property type="protein sequence ID" value="Hba_13543"/>
    <property type="gene ID" value="Hba_13543"/>
</dbReference>